<dbReference type="Proteomes" id="UP001187343">
    <property type="component" value="Unassembled WGS sequence"/>
</dbReference>
<evidence type="ECO:0000313" key="3">
    <source>
        <dbReference type="Proteomes" id="UP001187343"/>
    </source>
</evidence>
<comment type="caution">
    <text evidence="2">The sequence shown here is derived from an EMBL/GenBank/DDBJ whole genome shotgun (WGS) entry which is preliminary data.</text>
</comment>
<evidence type="ECO:0000313" key="2">
    <source>
        <dbReference type="EMBL" id="KAK2869796.1"/>
    </source>
</evidence>
<dbReference type="EMBL" id="JAUYZG010000024">
    <property type="protein sequence ID" value="KAK2869796.1"/>
    <property type="molecule type" value="Genomic_DNA"/>
</dbReference>
<evidence type="ECO:0000256" key="1">
    <source>
        <dbReference type="SAM" id="MobiDB-lite"/>
    </source>
</evidence>
<gene>
    <name evidence="2" type="ORF">Q8A67_024188</name>
</gene>
<keyword evidence="3" id="KW-1185">Reference proteome</keyword>
<name>A0AA88NY36_9TELE</name>
<dbReference type="AlphaFoldDB" id="A0AA88NY36"/>
<protein>
    <submittedName>
        <fullName evidence="2">Uncharacterized protein</fullName>
    </submittedName>
</protein>
<organism evidence="2 3">
    <name type="scientific">Cirrhinus molitorella</name>
    <name type="common">mud carp</name>
    <dbReference type="NCBI Taxonomy" id="172907"/>
    <lineage>
        <taxon>Eukaryota</taxon>
        <taxon>Metazoa</taxon>
        <taxon>Chordata</taxon>
        <taxon>Craniata</taxon>
        <taxon>Vertebrata</taxon>
        <taxon>Euteleostomi</taxon>
        <taxon>Actinopterygii</taxon>
        <taxon>Neopterygii</taxon>
        <taxon>Teleostei</taxon>
        <taxon>Ostariophysi</taxon>
        <taxon>Cypriniformes</taxon>
        <taxon>Cyprinidae</taxon>
        <taxon>Labeoninae</taxon>
        <taxon>Labeonini</taxon>
        <taxon>Cirrhinus</taxon>
    </lineage>
</organism>
<feature type="compositionally biased region" description="Basic and acidic residues" evidence="1">
    <location>
        <begin position="39"/>
        <end position="52"/>
    </location>
</feature>
<proteinExistence type="predicted"/>
<sequence>MVKLNPCSCSYLWSGAGPGFSQWSRADSPPHPVGPYPGRRAEGEEVREGSAKIEDQPPFADEDAMTKIEFLNECRSRRRGTIEEV</sequence>
<feature type="region of interest" description="Disordered" evidence="1">
    <location>
        <begin position="20"/>
        <end position="52"/>
    </location>
</feature>
<reference evidence="2" key="1">
    <citation type="submission" date="2023-08" db="EMBL/GenBank/DDBJ databases">
        <title>Chromosome-level Genome Assembly of mud carp (Cirrhinus molitorella).</title>
        <authorList>
            <person name="Liu H."/>
        </authorList>
    </citation>
    <scope>NUCLEOTIDE SEQUENCE</scope>
    <source>
        <strain evidence="2">Prfri</strain>
        <tissue evidence="2">Muscle</tissue>
    </source>
</reference>
<accession>A0AA88NY36</accession>